<evidence type="ECO:0000256" key="7">
    <source>
        <dbReference type="SAM" id="SignalP"/>
    </source>
</evidence>
<organism evidence="9 10">
    <name type="scientific">Ophiocordyceps camponoti-floridani</name>
    <dbReference type="NCBI Taxonomy" id="2030778"/>
    <lineage>
        <taxon>Eukaryota</taxon>
        <taxon>Fungi</taxon>
        <taxon>Dikarya</taxon>
        <taxon>Ascomycota</taxon>
        <taxon>Pezizomycotina</taxon>
        <taxon>Sordariomycetes</taxon>
        <taxon>Hypocreomycetidae</taxon>
        <taxon>Hypocreales</taxon>
        <taxon>Ophiocordycipitaceae</taxon>
        <taxon>Ophiocordyceps</taxon>
    </lineage>
</organism>
<dbReference type="PRINTS" id="PR00792">
    <property type="entry name" value="PEPSIN"/>
</dbReference>
<dbReference type="InterPro" id="IPR021109">
    <property type="entry name" value="Peptidase_aspartic_dom_sf"/>
</dbReference>
<dbReference type="PROSITE" id="PS00141">
    <property type="entry name" value="ASP_PROTEASE"/>
    <property type="match status" value="2"/>
</dbReference>
<dbReference type="InterPro" id="IPR034163">
    <property type="entry name" value="Aspergillopepsin-like_cat_dom"/>
</dbReference>
<evidence type="ECO:0000313" key="10">
    <source>
        <dbReference type="Proteomes" id="UP000562929"/>
    </source>
</evidence>
<dbReference type="CDD" id="cd06097">
    <property type="entry name" value="Aspergillopepsin_like"/>
    <property type="match status" value="1"/>
</dbReference>
<feature type="signal peptide" evidence="7">
    <location>
        <begin position="1"/>
        <end position="18"/>
    </location>
</feature>
<evidence type="ECO:0000259" key="8">
    <source>
        <dbReference type="PROSITE" id="PS51767"/>
    </source>
</evidence>
<name>A0A8H4VC60_9HYPO</name>
<dbReference type="GO" id="GO:0004190">
    <property type="term" value="F:aspartic-type endopeptidase activity"/>
    <property type="evidence" value="ECO:0007669"/>
    <property type="project" value="UniProtKB-KW"/>
</dbReference>
<dbReference type="InterPro" id="IPR001969">
    <property type="entry name" value="Aspartic_peptidase_AS"/>
</dbReference>
<evidence type="ECO:0000256" key="5">
    <source>
        <dbReference type="PIRSR" id="PIRSR601461-1"/>
    </source>
</evidence>
<evidence type="ECO:0000256" key="3">
    <source>
        <dbReference type="ARBA" id="ARBA00022750"/>
    </source>
</evidence>
<dbReference type="SUPFAM" id="SSF50630">
    <property type="entry name" value="Acid proteases"/>
    <property type="match status" value="1"/>
</dbReference>
<accession>A0A8H4VC60</accession>
<reference evidence="9 10" key="1">
    <citation type="journal article" date="2020" name="G3 (Bethesda)">
        <title>Genetic Underpinnings of Host Manipulation by Ophiocordyceps as Revealed by Comparative Transcriptomics.</title>
        <authorList>
            <person name="Will I."/>
            <person name="Das B."/>
            <person name="Trinh T."/>
            <person name="Brachmann A."/>
            <person name="Ohm R.A."/>
            <person name="de Bekker C."/>
        </authorList>
    </citation>
    <scope>NUCLEOTIDE SEQUENCE [LARGE SCALE GENOMIC DNA]</scope>
    <source>
        <strain evidence="9 10">EC05</strain>
    </source>
</reference>
<sequence>MKRFIPIFLLALSLTTAAAPGFWTAAPVITLRVEQRASYRRDFTADVEAARRKWGSMPGVQGVSLAESGGGLHDDGVESMVVVRPLVHDQIYVADVEVGTPPQRVKMALDTGSSDVWVQSTDTRYRLNTAGPYPPRYNPNASSTARHIEKAMWNIRYADESNAIGIVYRDTLRLGTLSIPNATIQSASTISSTFERETGFSGIMGLAKRLHNNIDPPEPNFLSLLQAQLHKPIFTVDLRHNASSRFDFGHLDPTLASDQITWLPTNASNPHWSIQLDLLAWRTPKSVWIKHRFEAIIDTGTSLMFLPDKLAARYWASVPGVDSASAPEGAYRFPCAAEPDLPDLLVKLPGTEHVVSVPGRYLNYGPTPLDPALCWGGLQSAQQLGGGAILGDVFLKAVFVAFDIDGGRVGFANKALRDV</sequence>
<feature type="chain" id="PRO_5034457129" evidence="7">
    <location>
        <begin position="19"/>
        <end position="419"/>
    </location>
</feature>
<dbReference type="GO" id="GO:0006508">
    <property type="term" value="P:proteolysis"/>
    <property type="evidence" value="ECO:0007669"/>
    <property type="project" value="UniProtKB-KW"/>
</dbReference>
<proteinExistence type="inferred from homology"/>
<dbReference type="PANTHER" id="PTHR47966">
    <property type="entry name" value="BETA-SITE APP-CLEAVING ENZYME, ISOFORM A-RELATED"/>
    <property type="match status" value="1"/>
</dbReference>
<dbReference type="EMBL" id="JAACLJ010000006">
    <property type="protein sequence ID" value="KAF4584425.1"/>
    <property type="molecule type" value="Genomic_DNA"/>
</dbReference>
<evidence type="ECO:0000256" key="2">
    <source>
        <dbReference type="ARBA" id="ARBA00022670"/>
    </source>
</evidence>
<keyword evidence="10" id="KW-1185">Reference proteome</keyword>
<dbReference type="InterPro" id="IPR033121">
    <property type="entry name" value="PEPTIDASE_A1"/>
</dbReference>
<protein>
    <submittedName>
        <fullName evidence="9">Endothiapepsin-like protein</fullName>
    </submittedName>
</protein>
<dbReference type="PANTHER" id="PTHR47966:SF1">
    <property type="entry name" value="ASPARTYL PROTEINASE"/>
    <property type="match status" value="1"/>
</dbReference>
<feature type="domain" description="Peptidase A1" evidence="8">
    <location>
        <begin position="92"/>
        <end position="412"/>
    </location>
</feature>
<evidence type="ECO:0000256" key="4">
    <source>
        <dbReference type="ARBA" id="ARBA00022801"/>
    </source>
</evidence>
<evidence type="ECO:0000313" key="9">
    <source>
        <dbReference type="EMBL" id="KAF4584425.1"/>
    </source>
</evidence>
<dbReference type="AlphaFoldDB" id="A0A8H4VC60"/>
<evidence type="ECO:0000256" key="1">
    <source>
        <dbReference type="ARBA" id="ARBA00007447"/>
    </source>
</evidence>
<feature type="active site" evidence="5">
    <location>
        <position position="298"/>
    </location>
</feature>
<dbReference type="Proteomes" id="UP000562929">
    <property type="component" value="Unassembled WGS sequence"/>
</dbReference>
<feature type="active site" evidence="5">
    <location>
        <position position="110"/>
    </location>
</feature>
<dbReference type="PROSITE" id="PS51767">
    <property type="entry name" value="PEPTIDASE_A1"/>
    <property type="match status" value="1"/>
</dbReference>
<gene>
    <name evidence="9" type="ORF">GQ602_005798</name>
</gene>
<evidence type="ECO:0000256" key="6">
    <source>
        <dbReference type="RuleBase" id="RU000454"/>
    </source>
</evidence>
<keyword evidence="7" id="KW-0732">Signal</keyword>
<keyword evidence="3 6" id="KW-0064">Aspartyl protease</keyword>
<dbReference type="Pfam" id="PF00026">
    <property type="entry name" value="Asp"/>
    <property type="match status" value="1"/>
</dbReference>
<dbReference type="OrthoDB" id="2747330at2759"/>
<keyword evidence="4 6" id="KW-0378">Hydrolase</keyword>
<keyword evidence="2 6" id="KW-0645">Protease</keyword>
<comment type="similarity">
    <text evidence="1 6">Belongs to the peptidase A1 family.</text>
</comment>
<dbReference type="Gene3D" id="2.40.70.10">
    <property type="entry name" value="Acid Proteases"/>
    <property type="match status" value="2"/>
</dbReference>
<dbReference type="InterPro" id="IPR001461">
    <property type="entry name" value="Aspartic_peptidase_A1"/>
</dbReference>
<comment type="caution">
    <text evidence="9">The sequence shown here is derived from an EMBL/GenBank/DDBJ whole genome shotgun (WGS) entry which is preliminary data.</text>
</comment>